<dbReference type="STRING" id="472759.Nhal_2356"/>
<dbReference type="Pfam" id="PF18765">
    <property type="entry name" value="Polbeta"/>
    <property type="match status" value="1"/>
</dbReference>
<gene>
    <name evidence="2" type="ordered locus">Nhal_2356</name>
</gene>
<dbReference type="AlphaFoldDB" id="D5BV94"/>
<dbReference type="SUPFAM" id="SSF81301">
    <property type="entry name" value="Nucleotidyltransferase"/>
    <property type="match status" value="1"/>
</dbReference>
<dbReference type="EMBL" id="CP001798">
    <property type="protein sequence ID" value="ADE15444.1"/>
    <property type="molecule type" value="Genomic_DNA"/>
</dbReference>
<dbReference type="InterPro" id="IPR041633">
    <property type="entry name" value="Polbeta"/>
</dbReference>
<feature type="domain" description="Polymerase beta nucleotidyltransferase" evidence="1">
    <location>
        <begin position="11"/>
        <end position="102"/>
    </location>
</feature>
<dbReference type="KEGG" id="nhl:Nhal_2356"/>
<dbReference type="PANTHER" id="PTHR33933">
    <property type="entry name" value="NUCLEOTIDYLTRANSFERASE"/>
    <property type="match status" value="1"/>
</dbReference>
<dbReference type="eggNOG" id="COG1708">
    <property type="taxonomic scope" value="Bacteria"/>
</dbReference>
<reference evidence="3" key="1">
    <citation type="submission" date="2010-04" db="EMBL/GenBank/DDBJ databases">
        <title>Complete genome sequence of Nitrosococcus halophilus Nc4, a salt-adapted, aerobic obligate ammonia-oxidizing sulfur purple bacterium.</title>
        <authorList>
            <consortium name="US DOE Joint Genome Institute"/>
            <person name="Campbell M.A."/>
            <person name="Malfatti S.A."/>
            <person name="Chain P.S.G."/>
            <person name="Heidelberg J.F."/>
            <person name="Ward B.B."/>
            <person name="Klotz M.G."/>
        </authorList>
    </citation>
    <scope>NUCLEOTIDE SEQUENCE [LARGE SCALE GENOMIC DNA]</scope>
    <source>
        <strain evidence="3">Nc4</strain>
    </source>
</reference>
<dbReference type="Proteomes" id="UP000001844">
    <property type="component" value="Chromosome"/>
</dbReference>
<organism evidence="2 3">
    <name type="scientific">Nitrosococcus halophilus (strain Nc4)</name>
    <dbReference type="NCBI Taxonomy" id="472759"/>
    <lineage>
        <taxon>Bacteria</taxon>
        <taxon>Pseudomonadati</taxon>
        <taxon>Pseudomonadota</taxon>
        <taxon>Gammaproteobacteria</taxon>
        <taxon>Chromatiales</taxon>
        <taxon>Chromatiaceae</taxon>
        <taxon>Nitrosococcus</taxon>
    </lineage>
</organism>
<accession>D5BV94</accession>
<dbReference type="Gene3D" id="3.30.460.10">
    <property type="entry name" value="Beta Polymerase, domain 2"/>
    <property type="match status" value="1"/>
</dbReference>
<evidence type="ECO:0000259" key="1">
    <source>
        <dbReference type="Pfam" id="PF18765"/>
    </source>
</evidence>
<dbReference type="RefSeq" id="WP_013033305.1">
    <property type="nucleotide sequence ID" value="NC_013960.1"/>
</dbReference>
<dbReference type="InterPro" id="IPR043519">
    <property type="entry name" value="NT_sf"/>
</dbReference>
<keyword evidence="3" id="KW-1185">Reference proteome</keyword>
<dbReference type="CDD" id="cd05403">
    <property type="entry name" value="NT_KNTase_like"/>
    <property type="match status" value="1"/>
</dbReference>
<dbReference type="PANTHER" id="PTHR33933:SF1">
    <property type="entry name" value="PROTEIN ADENYLYLTRANSFERASE MNTA-RELATED"/>
    <property type="match status" value="1"/>
</dbReference>
<evidence type="ECO:0000313" key="3">
    <source>
        <dbReference type="Proteomes" id="UP000001844"/>
    </source>
</evidence>
<dbReference type="OrthoDB" id="9803106at2"/>
<dbReference type="InterPro" id="IPR052548">
    <property type="entry name" value="Type_VII_TA_antitoxin"/>
</dbReference>
<protein>
    <submittedName>
        <fullName evidence="2">DNA polymerase beta domain protein region</fullName>
    </submittedName>
</protein>
<dbReference type="HOGENOM" id="CLU_130257_5_1_6"/>
<name>D5BV94_NITHN</name>
<sequence>MKYGLRESVIEKICAVLARHPQVEKAILYGSRARGNYKTGSDIDLTLVGGAGLTLSVLGKIMDELDDLLLPYTFDLSIFNQISDPEVIDHIRRVGVVFYERRE</sequence>
<evidence type="ECO:0000313" key="2">
    <source>
        <dbReference type="EMBL" id="ADE15444.1"/>
    </source>
</evidence>
<proteinExistence type="predicted"/>